<evidence type="ECO:0000256" key="16">
    <source>
        <dbReference type="SAM" id="SignalP"/>
    </source>
</evidence>
<dbReference type="Pfam" id="PF13180">
    <property type="entry name" value="PDZ_2"/>
    <property type="match status" value="1"/>
</dbReference>
<dbReference type="PROSITE" id="PS50106">
    <property type="entry name" value="PDZ"/>
    <property type="match status" value="2"/>
</dbReference>
<comment type="catalytic activity">
    <reaction evidence="1">
        <text>Acts on substrates that are at least partially unfolded. The cleavage site P1 residue is normally between a pair of hydrophobic residues, such as Val-|-Val.</text>
        <dbReference type="EC" id="3.4.21.107"/>
    </reaction>
</comment>
<keyword evidence="19" id="KW-1185">Reference proteome</keyword>
<evidence type="ECO:0000256" key="12">
    <source>
        <dbReference type="ARBA" id="ARBA00023016"/>
    </source>
</evidence>
<name>A0A2Z6DV32_HYDTE</name>
<dbReference type="PANTHER" id="PTHR22939">
    <property type="entry name" value="SERINE PROTEASE FAMILY S1C HTRA-RELATED"/>
    <property type="match status" value="1"/>
</dbReference>
<feature type="signal peptide" evidence="16">
    <location>
        <begin position="1"/>
        <end position="47"/>
    </location>
</feature>
<dbReference type="GO" id="GO:0042597">
    <property type="term" value="C:periplasmic space"/>
    <property type="evidence" value="ECO:0007669"/>
    <property type="project" value="UniProtKB-SubCell"/>
</dbReference>
<gene>
    <name evidence="18" type="ORF">HPTL_0024</name>
</gene>
<dbReference type="Pfam" id="PF17820">
    <property type="entry name" value="PDZ_6"/>
    <property type="match status" value="1"/>
</dbReference>
<dbReference type="PRINTS" id="PR00834">
    <property type="entry name" value="PROTEASES2C"/>
</dbReference>
<dbReference type="InterPro" id="IPR041489">
    <property type="entry name" value="PDZ_6"/>
</dbReference>
<dbReference type="AlphaFoldDB" id="A0A2Z6DV32"/>
<evidence type="ECO:0000259" key="17">
    <source>
        <dbReference type="PROSITE" id="PS50106"/>
    </source>
</evidence>
<dbReference type="Gene3D" id="2.40.10.120">
    <property type="match status" value="1"/>
</dbReference>
<feature type="binding site" evidence="15">
    <location>
        <begin position="263"/>
        <end position="265"/>
    </location>
    <ligand>
        <name>substrate</name>
    </ligand>
</feature>
<keyword evidence="8" id="KW-0677">Repeat</keyword>
<dbReference type="EMBL" id="AP018558">
    <property type="protein sequence ID" value="BBD76294.1"/>
    <property type="molecule type" value="Genomic_DNA"/>
</dbReference>
<dbReference type="InterPro" id="IPR001940">
    <property type="entry name" value="Peptidase_S1C"/>
</dbReference>
<feature type="chain" id="PRO_5038872920" description="Probable periplasmic serine endoprotease DegP-like" evidence="16">
    <location>
        <begin position="48"/>
        <end position="513"/>
    </location>
</feature>
<feature type="binding site" evidence="15">
    <location>
        <position position="192"/>
    </location>
    <ligand>
        <name>substrate</name>
    </ligand>
</feature>
<feature type="domain" description="PDZ" evidence="17">
    <location>
        <begin position="417"/>
        <end position="504"/>
    </location>
</feature>
<dbReference type="Gene3D" id="2.30.42.10">
    <property type="match status" value="2"/>
</dbReference>
<feature type="active site" description="Charge relay system" evidence="14">
    <location>
        <position position="192"/>
    </location>
</feature>
<comment type="subcellular location">
    <subcellularLocation>
        <location evidence="2">Periplasm</location>
    </subcellularLocation>
</comment>
<evidence type="ECO:0000256" key="6">
    <source>
        <dbReference type="ARBA" id="ARBA00022670"/>
    </source>
</evidence>
<keyword evidence="12" id="KW-0346">Stress response</keyword>
<evidence type="ECO:0000256" key="11">
    <source>
        <dbReference type="ARBA" id="ARBA00022825"/>
    </source>
</evidence>
<evidence type="ECO:0000256" key="5">
    <source>
        <dbReference type="ARBA" id="ARBA00013958"/>
    </source>
</evidence>
<dbReference type="KEGG" id="htl:HPTL_0024"/>
<evidence type="ECO:0000256" key="9">
    <source>
        <dbReference type="ARBA" id="ARBA00022764"/>
    </source>
</evidence>
<dbReference type="EC" id="3.4.21.107" evidence="4"/>
<dbReference type="SMART" id="SM00228">
    <property type="entry name" value="PDZ"/>
    <property type="match status" value="2"/>
</dbReference>
<dbReference type="SUPFAM" id="SSF50494">
    <property type="entry name" value="Trypsin-like serine proteases"/>
    <property type="match status" value="1"/>
</dbReference>
<dbReference type="InterPro" id="IPR036034">
    <property type="entry name" value="PDZ_sf"/>
</dbReference>
<feature type="active site" description="Charge relay system" evidence="14">
    <location>
        <position position="158"/>
    </location>
</feature>
<evidence type="ECO:0000256" key="4">
    <source>
        <dbReference type="ARBA" id="ARBA00013035"/>
    </source>
</evidence>
<reference evidence="18 19" key="1">
    <citation type="submission" date="2018-04" db="EMBL/GenBank/DDBJ databases">
        <title>Complete genome sequence of Hydrogenophilus thermoluteolus TH-1.</title>
        <authorList>
            <person name="Arai H."/>
        </authorList>
    </citation>
    <scope>NUCLEOTIDE SEQUENCE [LARGE SCALE GENOMIC DNA]</scope>
    <source>
        <strain evidence="18 19">TH-1</strain>
    </source>
</reference>
<keyword evidence="6 18" id="KW-0645">Protease</keyword>
<dbReference type="NCBIfam" id="TIGR02037">
    <property type="entry name" value="degP_htrA_DO"/>
    <property type="match status" value="1"/>
</dbReference>
<evidence type="ECO:0000256" key="15">
    <source>
        <dbReference type="PIRSR" id="PIRSR611782-2"/>
    </source>
</evidence>
<feature type="binding site" evidence="15">
    <location>
        <position position="158"/>
    </location>
    <ligand>
        <name>substrate</name>
    </ligand>
</feature>
<feature type="active site" description="Charge relay system" evidence="14">
    <location>
        <position position="265"/>
    </location>
</feature>
<evidence type="ECO:0000256" key="2">
    <source>
        <dbReference type="ARBA" id="ARBA00004418"/>
    </source>
</evidence>
<keyword evidence="9" id="KW-0574">Periplasm</keyword>
<evidence type="ECO:0000256" key="7">
    <source>
        <dbReference type="ARBA" id="ARBA00022729"/>
    </source>
</evidence>
<evidence type="ECO:0000256" key="3">
    <source>
        <dbReference type="ARBA" id="ARBA00010541"/>
    </source>
</evidence>
<evidence type="ECO:0000313" key="19">
    <source>
        <dbReference type="Proteomes" id="UP000262004"/>
    </source>
</evidence>
<dbReference type="GO" id="GO:0006508">
    <property type="term" value="P:proteolysis"/>
    <property type="evidence" value="ECO:0007669"/>
    <property type="project" value="UniProtKB-KW"/>
</dbReference>
<sequence length="513" mass="54434">MITPRLSAKERNMDGILARYPRTNLSRRAAALCLTAAASLLPLFAHAHPHASAALTPAFFGSETREASLPDFADLAEAVKPTVVNISVKTTVERTGFPGAMPFPFEEGDPFYEFFRRFGIPMPIIPNPHGPGGAPEVRRGVGSGFIISSDGYILTNAHVVSDEEGGKTELTVRLADGREFPAKVVGVDKRTDVAVVKIDAQNLPTVRFGDPQKARVGEWVIAVGAPFGLDQTVTAGIISAKSRRLPDETYVPFLQTDVAINPGNSGGPLFNLKGEVIGINSMIYSRSGGYMGISFAIPIDVALKVKDQLIQYGRVQRGKLGVVIQGMDEALAQSFGLEKPFGALVTQVEPGSPAARAGIEVGDIIVAVDGNEVKDSGDLPRMIGERRPGEKVTIGLLRQGKRLEKMVTLAELDDPDAAPTAKGTDNDTPFGLTVRPLTPQEAKNRGVEGGVIVTAVSGAAAQAGIQPGDVILAVNQKRVQTPAELKAALAKAGKRVALLIDRDGMRLFIAVTR</sequence>
<proteinExistence type="inferred from homology"/>
<comment type="similarity">
    <text evidence="3">Belongs to the peptidase S1C family.</text>
</comment>
<dbReference type="InterPro" id="IPR011782">
    <property type="entry name" value="Pept_S1C_Do"/>
</dbReference>
<evidence type="ECO:0000256" key="14">
    <source>
        <dbReference type="PIRSR" id="PIRSR611782-1"/>
    </source>
</evidence>
<evidence type="ECO:0000313" key="18">
    <source>
        <dbReference type="EMBL" id="BBD76294.1"/>
    </source>
</evidence>
<keyword evidence="7 16" id="KW-0732">Signal</keyword>
<dbReference type="GO" id="GO:0004252">
    <property type="term" value="F:serine-type endopeptidase activity"/>
    <property type="evidence" value="ECO:0007669"/>
    <property type="project" value="InterPro"/>
</dbReference>
<dbReference type="PANTHER" id="PTHR22939:SF130">
    <property type="entry name" value="PERIPLASMIC SERINE ENDOPROTEASE DEGP-LIKE-RELATED"/>
    <property type="match status" value="1"/>
</dbReference>
<keyword evidence="11" id="KW-0720">Serine protease</keyword>
<dbReference type="FunFam" id="2.40.10.120:FF:000007">
    <property type="entry name" value="Periplasmic serine endoprotease DegP-like"/>
    <property type="match status" value="1"/>
</dbReference>
<evidence type="ECO:0000256" key="10">
    <source>
        <dbReference type="ARBA" id="ARBA00022801"/>
    </source>
</evidence>
<dbReference type="SUPFAM" id="SSF50156">
    <property type="entry name" value="PDZ domain-like"/>
    <property type="match status" value="2"/>
</dbReference>
<organism evidence="18 19">
    <name type="scientific">Hydrogenophilus thermoluteolus</name>
    <name type="common">Pseudomonas hydrogenothermophila</name>
    <dbReference type="NCBI Taxonomy" id="297"/>
    <lineage>
        <taxon>Bacteria</taxon>
        <taxon>Pseudomonadati</taxon>
        <taxon>Pseudomonadota</taxon>
        <taxon>Hydrogenophilia</taxon>
        <taxon>Hydrogenophilales</taxon>
        <taxon>Hydrogenophilaceae</taxon>
        <taxon>Hydrogenophilus</taxon>
    </lineage>
</organism>
<accession>A0A2Z6DV32</accession>
<dbReference type="InterPro" id="IPR009003">
    <property type="entry name" value="Peptidase_S1_PA"/>
</dbReference>
<keyword evidence="10" id="KW-0378">Hydrolase</keyword>
<dbReference type="CDD" id="cd10839">
    <property type="entry name" value="cpPDZ1_DegP-like"/>
    <property type="match status" value="1"/>
</dbReference>
<feature type="domain" description="PDZ" evidence="17">
    <location>
        <begin position="309"/>
        <end position="400"/>
    </location>
</feature>
<evidence type="ECO:0000256" key="1">
    <source>
        <dbReference type="ARBA" id="ARBA00001772"/>
    </source>
</evidence>
<dbReference type="InterPro" id="IPR001478">
    <property type="entry name" value="PDZ"/>
</dbReference>
<dbReference type="Proteomes" id="UP000262004">
    <property type="component" value="Chromosome"/>
</dbReference>
<dbReference type="Pfam" id="PF13365">
    <property type="entry name" value="Trypsin_2"/>
    <property type="match status" value="1"/>
</dbReference>
<evidence type="ECO:0000256" key="13">
    <source>
        <dbReference type="ARBA" id="ARBA00032850"/>
    </source>
</evidence>
<evidence type="ECO:0000256" key="8">
    <source>
        <dbReference type="ARBA" id="ARBA00022737"/>
    </source>
</evidence>
<protein>
    <recommendedName>
        <fullName evidence="5">Probable periplasmic serine endoprotease DegP-like</fullName>
        <ecNumber evidence="4">3.4.21.107</ecNumber>
    </recommendedName>
    <alternativeName>
        <fullName evidence="13">Protease Do</fullName>
    </alternativeName>
</protein>